<comment type="subcellular location">
    <subcellularLocation>
        <location evidence="8">Cell inner membrane</location>
        <topology evidence="8">Multi-pass membrane protein</topology>
    </subcellularLocation>
</comment>
<feature type="transmembrane region" description="Helical" evidence="8">
    <location>
        <begin position="163"/>
        <end position="181"/>
    </location>
</feature>
<dbReference type="GO" id="GO:0005384">
    <property type="term" value="F:manganese ion transmembrane transporter activity"/>
    <property type="evidence" value="ECO:0007669"/>
    <property type="project" value="UniProtKB-UniRule"/>
</dbReference>
<evidence type="ECO:0000256" key="2">
    <source>
        <dbReference type="ARBA" id="ARBA00022475"/>
    </source>
</evidence>
<dbReference type="InterPro" id="IPR003810">
    <property type="entry name" value="Mntp/YtaF"/>
</dbReference>
<dbReference type="PANTHER" id="PTHR35529:SF1">
    <property type="entry name" value="MANGANESE EFFLUX PUMP MNTP-RELATED"/>
    <property type="match status" value="1"/>
</dbReference>
<dbReference type="STRING" id="706587.Desti_2417"/>
<evidence type="ECO:0000256" key="7">
    <source>
        <dbReference type="ARBA" id="ARBA00023211"/>
    </source>
</evidence>
<keyword evidence="4 8" id="KW-1133">Transmembrane helix</keyword>
<feature type="transmembrane region" description="Helical" evidence="8">
    <location>
        <begin position="68"/>
        <end position="85"/>
    </location>
</feature>
<evidence type="ECO:0000256" key="5">
    <source>
        <dbReference type="ARBA" id="ARBA00023065"/>
    </source>
</evidence>
<keyword evidence="2 8" id="KW-1003">Cell membrane</keyword>
<keyword evidence="7 8" id="KW-0464">Manganese</keyword>
<gene>
    <name evidence="8" type="primary">mntP</name>
    <name evidence="9" type="ordered locus">Desti_2417</name>
</gene>
<reference evidence="10" key="1">
    <citation type="submission" date="2012-06" db="EMBL/GenBank/DDBJ databases">
        <title>Complete sequence of chromosome of Desulfomonile tiedjei DSM 6799.</title>
        <authorList>
            <person name="Lucas S."/>
            <person name="Copeland A."/>
            <person name="Lapidus A."/>
            <person name="Glavina del Rio T."/>
            <person name="Dalin E."/>
            <person name="Tice H."/>
            <person name="Bruce D."/>
            <person name="Goodwin L."/>
            <person name="Pitluck S."/>
            <person name="Peters L."/>
            <person name="Ovchinnikova G."/>
            <person name="Zeytun A."/>
            <person name="Lu M."/>
            <person name="Kyrpides N."/>
            <person name="Mavromatis K."/>
            <person name="Ivanova N."/>
            <person name="Brettin T."/>
            <person name="Detter J.C."/>
            <person name="Han C."/>
            <person name="Larimer F."/>
            <person name="Land M."/>
            <person name="Hauser L."/>
            <person name="Markowitz V."/>
            <person name="Cheng J.-F."/>
            <person name="Hugenholtz P."/>
            <person name="Woyke T."/>
            <person name="Wu D."/>
            <person name="Spring S."/>
            <person name="Schroeder M."/>
            <person name="Brambilla E."/>
            <person name="Klenk H.-P."/>
            <person name="Eisen J.A."/>
        </authorList>
    </citation>
    <scope>NUCLEOTIDE SEQUENCE [LARGE SCALE GENOMIC DNA]</scope>
    <source>
        <strain evidence="10">ATCC 49306 / DSM 6799 / DCB-1</strain>
    </source>
</reference>
<comment type="function">
    <text evidence="8">Probably functions as a manganese efflux pump.</text>
</comment>
<keyword evidence="1 8" id="KW-0813">Transport</keyword>
<dbReference type="HAMAP" id="MF_01521">
    <property type="entry name" value="MntP_pump"/>
    <property type="match status" value="1"/>
</dbReference>
<dbReference type="Proteomes" id="UP000006055">
    <property type="component" value="Chromosome"/>
</dbReference>
<keyword evidence="6 8" id="KW-0472">Membrane</keyword>
<dbReference type="KEGG" id="dti:Desti_2417"/>
<comment type="similarity">
    <text evidence="8">Belongs to the MntP (TC 9.B.29) family.</text>
</comment>
<dbReference type="PATRIC" id="fig|706587.4.peg.2779"/>
<feature type="transmembrane region" description="Helical" evidence="8">
    <location>
        <begin position="131"/>
        <end position="151"/>
    </location>
</feature>
<keyword evidence="10" id="KW-1185">Reference proteome</keyword>
<dbReference type="EMBL" id="CP003360">
    <property type="protein sequence ID" value="AFM25099.1"/>
    <property type="molecule type" value="Genomic_DNA"/>
</dbReference>
<dbReference type="PANTHER" id="PTHR35529">
    <property type="entry name" value="MANGANESE EFFLUX PUMP MNTP-RELATED"/>
    <property type="match status" value="1"/>
</dbReference>
<feature type="transmembrane region" description="Helical" evidence="8">
    <location>
        <begin position="35"/>
        <end position="56"/>
    </location>
</feature>
<evidence type="ECO:0000256" key="8">
    <source>
        <dbReference type="HAMAP-Rule" id="MF_01521"/>
    </source>
</evidence>
<proteinExistence type="inferred from homology"/>
<keyword evidence="8" id="KW-0997">Cell inner membrane</keyword>
<evidence type="ECO:0000313" key="10">
    <source>
        <dbReference type="Proteomes" id="UP000006055"/>
    </source>
</evidence>
<evidence type="ECO:0000256" key="6">
    <source>
        <dbReference type="ARBA" id="ARBA00023136"/>
    </source>
</evidence>
<evidence type="ECO:0000313" key="9">
    <source>
        <dbReference type="EMBL" id="AFM25099.1"/>
    </source>
</evidence>
<dbReference type="eggNOG" id="COG1971">
    <property type="taxonomic scope" value="Bacteria"/>
</dbReference>
<name>I4C6A8_DESTA</name>
<keyword evidence="5 8" id="KW-0406">Ion transport</keyword>
<dbReference type="OrthoDB" id="9811590at2"/>
<keyword evidence="3 8" id="KW-0812">Transmembrane</keyword>
<dbReference type="RefSeq" id="WP_014810242.1">
    <property type="nucleotide sequence ID" value="NC_018025.1"/>
</dbReference>
<protein>
    <recommendedName>
        <fullName evidence="8">Putative manganese efflux pump MntP</fullName>
    </recommendedName>
</protein>
<feature type="transmembrane region" description="Helical" evidence="8">
    <location>
        <begin position="105"/>
        <end position="124"/>
    </location>
</feature>
<accession>I4C6A8</accession>
<evidence type="ECO:0000256" key="4">
    <source>
        <dbReference type="ARBA" id="ARBA00022989"/>
    </source>
</evidence>
<evidence type="ECO:0000256" key="1">
    <source>
        <dbReference type="ARBA" id="ARBA00022448"/>
    </source>
</evidence>
<organism evidence="9 10">
    <name type="scientific">Desulfomonile tiedjei (strain ATCC 49306 / DSM 6799 / DCB-1)</name>
    <dbReference type="NCBI Taxonomy" id="706587"/>
    <lineage>
        <taxon>Bacteria</taxon>
        <taxon>Pseudomonadati</taxon>
        <taxon>Thermodesulfobacteriota</taxon>
        <taxon>Desulfomonilia</taxon>
        <taxon>Desulfomonilales</taxon>
        <taxon>Desulfomonilaceae</taxon>
        <taxon>Desulfomonile</taxon>
    </lineage>
</organism>
<sequence length="190" mass="19967">MDALTILGTAVALGMDAFAVGAAVAAGLENVTGRHLFRLAWHFGLFQFLMTVAGWLGGDGLSTFMGGLSNWIAFGLLSLLGINMIRTASHAEDAPESFDPTRGWSLVGLSVATSIDALAVGISLGLINVEIWAPSIIIGCTALVMTFTGMKLGDRVGMHLGQWAERIGGIVLIAIGLRILIEQLMQKTSP</sequence>
<evidence type="ECO:0000256" key="3">
    <source>
        <dbReference type="ARBA" id="ARBA00022692"/>
    </source>
</evidence>
<dbReference type="AlphaFoldDB" id="I4C6A8"/>
<dbReference type="HOGENOM" id="CLU_096410_3_0_7"/>
<dbReference type="GO" id="GO:0005886">
    <property type="term" value="C:plasma membrane"/>
    <property type="evidence" value="ECO:0007669"/>
    <property type="project" value="UniProtKB-SubCell"/>
</dbReference>
<dbReference type="InterPro" id="IPR022929">
    <property type="entry name" value="Put_MntP"/>
</dbReference>
<dbReference type="Pfam" id="PF02659">
    <property type="entry name" value="Mntp"/>
    <property type="match status" value="1"/>
</dbReference>